<comment type="similarity">
    <text evidence="1 2">Belongs to the ribonucleoside diphosphate reductase small chain family.</text>
</comment>
<reference evidence="4" key="1">
    <citation type="submission" date="2022-08" db="EMBL/GenBank/DDBJ databases">
        <authorList>
            <person name="Dzunkova M."/>
            <person name="La Clair J."/>
            <person name="Tyml T."/>
            <person name="Doud D."/>
            <person name="Schulz F."/>
            <person name="Piquer S."/>
            <person name="Porcel Sanchis D."/>
            <person name="Osborn A."/>
            <person name="Robinson D."/>
            <person name="Louie K.B."/>
            <person name="Bowen B.P."/>
            <person name="Bowers R."/>
            <person name="Lee J."/>
            <person name="Arnau Llombart V."/>
            <person name="Diaz Villanueva W."/>
            <person name="Gosliner T."/>
            <person name="Northen T."/>
            <person name="Cheng J.-F."/>
            <person name="Burkart M.D."/>
            <person name="Woyke T."/>
        </authorList>
    </citation>
    <scope>NUCLEOTIDE SEQUENCE</scope>
    <source>
        <strain evidence="4">Df01</strain>
    </source>
</reference>
<dbReference type="PANTHER" id="PTHR23409:SF18">
    <property type="entry name" value="RIBONUCLEOSIDE-DIPHOSPHATE REDUCTASE SUBUNIT M2"/>
    <property type="match status" value="1"/>
</dbReference>
<evidence type="ECO:0000256" key="2">
    <source>
        <dbReference type="PIRNR" id="PIRNR000355"/>
    </source>
</evidence>
<dbReference type="CDD" id="cd01049">
    <property type="entry name" value="RNRR2"/>
    <property type="match status" value="1"/>
</dbReference>
<dbReference type="InterPro" id="IPR009078">
    <property type="entry name" value="Ferritin-like_SF"/>
</dbReference>
<dbReference type="InterPro" id="IPR012348">
    <property type="entry name" value="RNR-like"/>
</dbReference>
<comment type="cofactor">
    <cofactor evidence="2">
        <name>Fe cation</name>
        <dbReference type="ChEBI" id="CHEBI:24875"/>
    </cofactor>
    <text evidence="2">Binds 2 iron ions per subunit.</text>
</comment>
<sequence>MTTLQWNDEEEKVLVHPQPSPETFRRVKVDDKRIINCRADVNQLMPIKYQWAWKKYLNSCANHWMPNEVSMQRDIEQWRGNALNPDERHMLKRNFGFFATAESLAANNILLGTYRLITNPECRQYLLRQAFEEAVHVHAYQYIIESLGLDEGEIFNMYMEVPCVHDKDAFCLEYIDTLTNPKFNTGTFEADQQLLKSLIAFAMIMEGLFFYVGFVQVLSLGRQNKMPGCSEQVQYILRDESLHLNFGIDVINQIKIENARLWTPEFQAEVVGMMKIAASLECRYAEETMPRGMLGLNCGMFTEFVHFVANRRLEQIGLPAAFSNARNPFPWMGEVIDLKKEKNFFETRVIEYQTGGKLSWD</sequence>
<feature type="transmembrane region" description="Helical" evidence="3">
    <location>
        <begin position="198"/>
        <end position="218"/>
    </location>
</feature>
<dbReference type="SUPFAM" id="SSF47240">
    <property type="entry name" value="Ferritin-like"/>
    <property type="match status" value="1"/>
</dbReference>
<dbReference type="Proteomes" id="UP001168167">
    <property type="component" value="Unassembled WGS sequence"/>
</dbReference>
<organism evidence="4 5">
    <name type="scientific">Candidatus Doriopsillibacter californiensis</name>
    <dbReference type="NCBI Taxonomy" id="2970740"/>
    <lineage>
        <taxon>Bacteria</taxon>
        <taxon>Pseudomonadati</taxon>
        <taxon>Pseudomonadota</taxon>
        <taxon>Gammaproteobacteria</taxon>
        <taxon>Candidatus Tethybacterales</taxon>
        <taxon>Candidatus Persebacteraceae</taxon>
        <taxon>Candidatus Doriopsillibacter</taxon>
    </lineage>
</organism>
<comment type="function">
    <text evidence="2">Provides the precursors necessary for DNA synthesis. Catalyzes the biosynthesis of deoxyribonucleotides from the corresponding ribonucleotides.</text>
</comment>
<keyword evidence="2 4" id="KW-0560">Oxidoreductase</keyword>
<gene>
    <name evidence="4" type="ORF">NQX30_04125</name>
</gene>
<evidence type="ECO:0000313" key="5">
    <source>
        <dbReference type="Proteomes" id="UP001168167"/>
    </source>
</evidence>
<protein>
    <recommendedName>
        <fullName evidence="2">Ribonucleoside-diphosphate reductase subunit beta</fullName>
        <ecNumber evidence="2">1.17.4.1</ecNumber>
    </recommendedName>
</protein>
<reference evidence="4" key="2">
    <citation type="journal article" date="2023" name="Microbiome">
        <title>Synthase-selected sorting approach identifies a beta-lactone synthase in a nudibranch symbiotic bacterium.</title>
        <authorList>
            <person name="Dzunkova M."/>
            <person name="La Clair J.J."/>
            <person name="Tyml T."/>
            <person name="Doud D."/>
            <person name="Schulz F."/>
            <person name="Piquer-Esteban S."/>
            <person name="Porcel Sanchis D."/>
            <person name="Osborn A."/>
            <person name="Robinson D."/>
            <person name="Louie K.B."/>
            <person name="Bowen B.P."/>
            <person name="Bowers R.M."/>
            <person name="Lee J."/>
            <person name="Arnau V."/>
            <person name="Diaz-Villanueva W."/>
            <person name="Stepanauskas R."/>
            <person name="Gosliner T."/>
            <person name="Date S.V."/>
            <person name="Northen T.R."/>
            <person name="Cheng J.F."/>
            <person name="Burkart M.D."/>
            <person name="Woyke T."/>
        </authorList>
    </citation>
    <scope>NUCLEOTIDE SEQUENCE</scope>
    <source>
        <strain evidence="4">Df01</strain>
    </source>
</reference>
<accession>A0ABT7QLS3</accession>
<dbReference type="EC" id="1.17.4.1" evidence="2"/>
<keyword evidence="3" id="KW-1133">Transmembrane helix</keyword>
<comment type="catalytic activity">
    <reaction evidence="2">
        <text>a 2'-deoxyribonucleoside 5'-diphosphate + [thioredoxin]-disulfide + H2O = a ribonucleoside 5'-diphosphate + [thioredoxin]-dithiol</text>
        <dbReference type="Rhea" id="RHEA:23252"/>
        <dbReference type="Rhea" id="RHEA-COMP:10698"/>
        <dbReference type="Rhea" id="RHEA-COMP:10700"/>
        <dbReference type="ChEBI" id="CHEBI:15377"/>
        <dbReference type="ChEBI" id="CHEBI:29950"/>
        <dbReference type="ChEBI" id="CHEBI:50058"/>
        <dbReference type="ChEBI" id="CHEBI:57930"/>
        <dbReference type="ChEBI" id="CHEBI:73316"/>
        <dbReference type="EC" id="1.17.4.1"/>
    </reaction>
</comment>
<keyword evidence="5" id="KW-1185">Reference proteome</keyword>
<dbReference type="GO" id="GO:0004748">
    <property type="term" value="F:ribonucleoside-diphosphate reductase activity, thioredoxin disulfide as acceptor"/>
    <property type="evidence" value="ECO:0007669"/>
    <property type="project" value="UniProtKB-EC"/>
</dbReference>
<comment type="caution">
    <text evidence="4">The sequence shown here is derived from an EMBL/GenBank/DDBJ whole genome shotgun (WGS) entry which is preliminary data.</text>
</comment>
<keyword evidence="3" id="KW-0812">Transmembrane</keyword>
<keyword evidence="3" id="KW-0472">Membrane</keyword>
<keyword evidence="2" id="KW-0479">Metal-binding</keyword>
<dbReference type="InterPro" id="IPR000358">
    <property type="entry name" value="RNR_small_fam"/>
</dbReference>
<evidence type="ECO:0000313" key="4">
    <source>
        <dbReference type="EMBL" id="MDM5147556.1"/>
    </source>
</evidence>
<dbReference type="Gene3D" id="1.10.620.20">
    <property type="entry name" value="Ribonucleotide Reductase, subunit A"/>
    <property type="match status" value="1"/>
</dbReference>
<name>A0ABT7QLS3_9GAMM</name>
<keyword evidence="2" id="KW-0408">Iron</keyword>
<keyword evidence="2" id="KW-0215">Deoxyribonucleotide synthesis</keyword>
<dbReference type="Pfam" id="PF00268">
    <property type="entry name" value="Ribonuc_red_sm"/>
    <property type="match status" value="1"/>
</dbReference>
<dbReference type="NCBIfam" id="NF005550">
    <property type="entry name" value="PRK07209.1"/>
    <property type="match status" value="1"/>
</dbReference>
<dbReference type="PANTHER" id="PTHR23409">
    <property type="entry name" value="RIBONUCLEOSIDE-DIPHOSPHATE REDUCTASE SMALL CHAIN"/>
    <property type="match status" value="1"/>
</dbReference>
<dbReference type="NCBIfam" id="NF007186">
    <property type="entry name" value="PRK09614.1-5"/>
    <property type="match status" value="1"/>
</dbReference>
<dbReference type="InterPro" id="IPR033909">
    <property type="entry name" value="RNR_small"/>
</dbReference>
<evidence type="ECO:0000256" key="3">
    <source>
        <dbReference type="SAM" id="Phobius"/>
    </source>
</evidence>
<dbReference type="PIRSF" id="PIRSF000355">
    <property type="entry name" value="NrdB"/>
    <property type="match status" value="1"/>
</dbReference>
<proteinExistence type="inferred from homology"/>
<dbReference type="EMBL" id="JANQAO010000002">
    <property type="protein sequence ID" value="MDM5147556.1"/>
    <property type="molecule type" value="Genomic_DNA"/>
</dbReference>
<evidence type="ECO:0000256" key="1">
    <source>
        <dbReference type="ARBA" id="ARBA00009303"/>
    </source>
</evidence>